<feature type="region of interest" description="Disordered" evidence="13">
    <location>
        <begin position="264"/>
        <end position="286"/>
    </location>
</feature>
<dbReference type="SUPFAM" id="SSF56935">
    <property type="entry name" value="Porins"/>
    <property type="match status" value="1"/>
</dbReference>
<dbReference type="InterPro" id="IPR000531">
    <property type="entry name" value="Beta-barrel_TonB"/>
</dbReference>
<keyword evidence="6" id="KW-0408">Iron</keyword>
<evidence type="ECO:0000313" key="17">
    <source>
        <dbReference type="Proteomes" id="UP000029640"/>
    </source>
</evidence>
<evidence type="ECO:0000313" key="16">
    <source>
        <dbReference type="EMBL" id="KGE03187.1"/>
    </source>
</evidence>
<keyword evidence="4" id="KW-0410">Iron transport</keyword>
<dbReference type="PATRIC" id="fig|1265313.6.peg.2197"/>
<dbReference type="HOGENOM" id="CLU_008287_15_2_6"/>
<evidence type="ECO:0000256" key="10">
    <source>
        <dbReference type="ARBA" id="ARBA00023237"/>
    </source>
</evidence>
<evidence type="ECO:0000256" key="12">
    <source>
        <dbReference type="RuleBase" id="RU003357"/>
    </source>
</evidence>
<dbReference type="PROSITE" id="PS52016">
    <property type="entry name" value="TONB_DEPENDENT_REC_3"/>
    <property type="match status" value="1"/>
</dbReference>
<evidence type="ECO:0000256" key="11">
    <source>
        <dbReference type="PROSITE-ProRule" id="PRU01360"/>
    </source>
</evidence>
<dbReference type="Pfam" id="PF00593">
    <property type="entry name" value="TonB_dep_Rec_b-barrel"/>
    <property type="match status" value="1"/>
</dbReference>
<evidence type="ECO:0000259" key="14">
    <source>
        <dbReference type="Pfam" id="PF00593"/>
    </source>
</evidence>
<dbReference type="PANTHER" id="PTHR32552">
    <property type="entry name" value="FERRICHROME IRON RECEPTOR-RELATED"/>
    <property type="match status" value="1"/>
</dbReference>
<gene>
    <name evidence="16" type="ORF">HRUBRA_02227</name>
</gene>
<keyword evidence="8 12" id="KW-0798">TonB box</keyword>
<dbReference type="STRING" id="1265313.HRUBRA_02227"/>
<dbReference type="AlphaFoldDB" id="A0A095VP01"/>
<dbReference type="Pfam" id="PF07715">
    <property type="entry name" value="Plug"/>
    <property type="match status" value="1"/>
</dbReference>
<dbReference type="EMBL" id="AUVB01000063">
    <property type="protein sequence ID" value="KGE03187.1"/>
    <property type="molecule type" value="Genomic_DNA"/>
</dbReference>
<name>A0A095VP01_9GAMM</name>
<keyword evidence="7" id="KW-0406">Ion transport</keyword>
<comment type="caution">
    <text evidence="16">The sequence shown here is derived from an EMBL/GenBank/DDBJ whole genome shotgun (WGS) entry which is preliminary data.</text>
</comment>
<evidence type="ECO:0000256" key="9">
    <source>
        <dbReference type="ARBA" id="ARBA00023136"/>
    </source>
</evidence>
<feature type="domain" description="TonB-dependent receptor-like beta-barrel" evidence="14">
    <location>
        <begin position="217"/>
        <end position="696"/>
    </location>
</feature>
<dbReference type="InterPro" id="IPR012910">
    <property type="entry name" value="Plug_dom"/>
</dbReference>
<protein>
    <submittedName>
        <fullName evidence="16">TonB-dependent receptor</fullName>
    </submittedName>
</protein>
<evidence type="ECO:0000256" key="8">
    <source>
        <dbReference type="ARBA" id="ARBA00023077"/>
    </source>
</evidence>
<evidence type="ECO:0000256" key="6">
    <source>
        <dbReference type="ARBA" id="ARBA00023004"/>
    </source>
</evidence>
<evidence type="ECO:0000256" key="5">
    <source>
        <dbReference type="ARBA" id="ARBA00022692"/>
    </source>
</evidence>
<feature type="domain" description="TonB-dependent receptor plug" evidence="15">
    <location>
        <begin position="54"/>
        <end position="163"/>
    </location>
</feature>
<evidence type="ECO:0000259" key="15">
    <source>
        <dbReference type="Pfam" id="PF07715"/>
    </source>
</evidence>
<comment type="similarity">
    <text evidence="11 12">Belongs to the TonB-dependent receptor family.</text>
</comment>
<comment type="subcellular location">
    <subcellularLocation>
        <location evidence="1 11">Cell outer membrane</location>
        <topology evidence="1 11">Multi-pass membrane protein</topology>
    </subcellularLocation>
</comment>
<evidence type="ECO:0000256" key="4">
    <source>
        <dbReference type="ARBA" id="ARBA00022496"/>
    </source>
</evidence>
<keyword evidence="17" id="KW-1185">Reference proteome</keyword>
<evidence type="ECO:0000256" key="2">
    <source>
        <dbReference type="ARBA" id="ARBA00022448"/>
    </source>
</evidence>
<accession>A0A095VP01</accession>
<keyword evidence="9 11" id="KW-0472">Membrane</keyword>
<evidence type="ECO:0000256" key="3">
    <source>
        <dbReference type="ARBA" id="ARBA00022452"/>
    </source>
</evidence>
<keyword evidence="2 11" id="KW-0813">Transport</keyword>
<keyword evidence="5 11" id="KW-0812">Transmembrane</keyword>
<dbReference type="RefSeq" id="WP_052094705.1">
    <property type="nucleotide sequence ID" value="NZ_KN234773.1"/>
</dbReference>
<organism evidence="16 17">
    <name type="scientific">Pseudohaliea rubra DSM 19751</name>
    <dbReference type="NCBI Taxonomy" id="1265313"/>
    <lineage>
        <taxon>Bacteria</taxon>
        <taxon>Pseudomonadati</taxon>
        <taxon>Pseudomonadota</taxon>
        <taxon>Gammaproteobacteria</taxon>
        <taxon>Cellvibrionales</taxon>
        <taxon>Halieaceae</taxon>
        <taxon>Pseudohaliea</taxon>
    </lineage>
</organism>
<dbReference type="InterPro" id="IPR036942">
    <property type="entry name" value="Beta-barrel_TonB_sf"/>
</dbReference>
<dbReference type="GO" id="GO:0006826">
    <property type="term" value="P:iron ion transport"/>
    <property type="evidence" value="ECO:0007669"/>
    <property type="project" value="UniProtKB-KW"/>
</dbReference>
<dbReference type="Gene3D" id="2.40.170.20">
    <property type="entry name" value="TonB-dependent receptor, beta-barrel domain"/>
    <property type="match status" value="1"/>
</dbReference>
<dbReference type="eggNOG" id="COG4771">
    <property type="taxonomic scope" value="Bacteria"/>
</dbReference>
<reference evidence="16 17" key="1">
    <citation type="journal article" date="2014" name="Genome Announc.">
        <title>Genome Sequence of Gammaproteobacterial Pseudohaliea rubra Type Strain DSM 19751, Isolated from Coastal Seawater of the Mediterranean Sea.</title>
        <authorList>
            <person name="Spring S."/>
            <person name="Fiebig A."/>
            <person name="Riedel T."/>
            <person name="Goker M."/>
            <person name="Klenk H.P."/>
        </authorList>
    </citation>
    <scope>NUCLEOTIDE SEQUENCE [LARGE SCALE GENOMIC DNA]</scope>
    <source>
        <strain evidence="16 17">DSM 19751</strain>
    </source>
</reference>
<evidence type="ECO:0000256" key="13">
    <source>
        <dbReference type="SAM" id="MobiDB-lite"/>
    </source>
</evidence>
<sequence length="735" mass="80091">MPSKHERLKPQSRRGPTIIMPAIAMALIPGLVSDLRAQVLEEVVVTAERRGKPLRETPISLVNFGESSLEARNYRDLSDLRGGIPNMQLIPHPNAESTLLLFVRGVGNPDEQLIQDPSVAVYLDGIYLPRNQGLASEAAALERIEVLRGPQGTLYGRNATGGAVNLVTVAPDQDHLTLTQTLRSGSRDLFRSRTDTNVPLPGQAALRVGYVESREDGAIDNPGTGAARYGDRDRKAWRADLAWAPADTLSLRYSTDRGELADTPAFLGSVPRNTPKAPRPAAGSPAVSDLQANNVVSKGHHLTIEWQAAEGLVLRSLSAHRELVDDQYQDWHTGLAGPLPLLVTLAQGSQAQWSQEFQLLGDSANGRWSWVAGAYWFEETAERDAINRIPPANQARRVFGRDIRNEARAAFGQASYRPALGQDRLTITAGVRWSEDEREATLGRGIQSPLDGPVNLRPAPDVGNRDFSDVSPAVTVEYDVTDSVRLYGKIVEGYKSGGFNARASSPERFSAGFDDEKLRSYELGIKAETAERRLRLDAALFRGAYEDIQLNVRSDPENVIASDVLNAGEATIDGLELELTAAVTSALRLQLRYGWLDPVFASVRDATGADVSSAYRFLYSPEHSVALDVHWELGRFLGAALVLDASYGWQDDSFGSATTIAGEYIVPDYGLASGRITGAWTTPAGRLSLGLWGQNLLNEDYYTAHFNGGTGRAVPTALWGPPRALGVMLRYEFSR</sequence>
<dbReference type="InterPro" id="IPR039426">
    <property type="entry name" value="TonB-dep_rcpt-like"/>
</dbReference>
<dbReference type="Proteomes" id="UP000029640">
    <property type="component" value="Unassembled WGS sequence"/>
</dbReference>
<proteinExistence type="inferred from homology"/>
<keyword evidence="16" id="KW-0675">Receptor</keyword>
<dbReference type="OrthoDB" id="7051185at2"/>
<dbReference type="GO" id="GO:0009279">
    <property type="term" value="C:cell outer membrane"/>
    <property type="evidence" value="ECO:0007669"/>
    <property type="project" value="UniProtKB-SubCell"/>
</dbReference>
<keyword evidence="10 11" id="KW-0998">Cell outer membrane</keyword>
<dbReference type="PANTHER" id="PTHR32552:SF81">
    <property type="entry name" value="TONB-DEPENDENT OUTER MEMBRANE RECEPTOR"/>
    <property type="match status" value="1"/>
</dbReference>
<evidence type="ECO:0000256" key="1">
    <source>
        <dbReference type="ARBA" id="ARBA00004571"/>
    </source>
</evidence>
<keyword evidence="3 11" id="KW-1134">Transmembrane beta strand</keyword>
<evidence type="ECO:0000256" key="7">
    <source>
        <dbReference type="ARBA" id="ARBA00023065"/>
    </source>
</evidence>